<keyword evidence="5 6" id="KW-0472">Membrane</keyword>
<proteinExistence type="predicted"/>
<evidence type="ECO:0000259" key="7">
    <source>
        <dbReference type="PROSITE" id="PS50850"/>
    </source>
</evidence>
<evidence type="ECO:0000256" key="6">
    <source>
        <dbReference type="SAM" id="Phobius"/>
    </source>
</evidence>
<dbReference type="InterPro" id="IPR050189">
    <property type="entry name" value="MFS_Efflux_Transporters"/>
</dbReference>
<feature type="transmembrane region" description="Helical" evidence="6">
    <location>
        <begin position="42"/>
        <end position="61"/>
    </location>
</feature>
<feature type="transmembrane region" description="Helical" evidence="6">
    <location>
        <begin position="102"/>
        <end position="124"/>
    </location>
</feature>
<organism evidence="8 9">
    <name type="scientific">Candidatus Pantoea symbiotica</name>
    <dbReference type="NCBI Taxonomy" id="1884370"/>
    <lineage>
        <taxon>Bacteria</taxon>
        <taxon>Pseudomonadati</taxon>
        <taxon>Pseudomonadota</taxon>
        <taxon>Gammaproteobacteria</taxon>
        <taxon>Enterobacterales</taxon>
        <taxon>Erwiniaceae</taxon>
        <taxon>Pantoea</taxon>
    </lineage>
</organism>
<keyword evidence="3 6" id="KW-0812">Transmembrane</keyword>
<dbReference type="PANTHER" id="PTHR43124:SF3">
    <property type="entry name" value="CHLORAMPHENICOL EFFLUX PUMP RV0191"/>
    <property type="match status" value="1"/>
</dbReference>
<reference evidence="8 9" key="1">
    <citation type="submission" date="2016-10" db="EMBL/GenBank/DDBJ databases">
        <authorList>
            <person name="Varghese N."/>
            <person name="Submissions S."/>
        </authorList>
    </citation>
    <scope>NUCLEOTIDE SEQUENCE [LARGE SCALE GENOMIC DNA]</scope>
    <source>
        <strain evidence="8 9">YR512</strain>
    </source>
</reference>
<dbReference type="RefSeq" id="WP_091003994.1">
    <property type="nucleotide sequence ID" value="NZ_FOSD01000006.1"/>
</dbReference>
<evidence type="ECO:0000256" key="2">
    <source>
        <dbReference type="ARBA" id="ARBA00022475"/>
    </source>
</evidence>
<dbReference type="PANTHER" id="PTHR43124">
    <property type="entry name" value="PURINE EFFLUX PUMP PBUE"/>
    <property type="match status" value="1"/>
</dbReference>
<dbReference type="PROSITE" id="PS50850">
    <property type="entry name" value="MFS"/>
    <property type="match status" value="1"/>
</dbReference>
<feature type="transmembrane region" description="Helical" evidence="6">
    <location>
        <begin position="235"/>
        <end position="255"/>
    </location>
</feature>
<comment type="subcellular location">
    <subcellularLocation>
        <location evidence="1">Cell membrane</location>
        <topology evidence="1">Multi-pass membrane protein</topology>
    </subcellularLocation>
</comment>
<comment type="caution">
    <text evidence="8">The sequence shown here is derived from an EMBL/GenBank/DDBJ whole genome shotgun (WGS) entry which is preliminary data.</text>
</comment>
<dbReference type="Proteomes" id="UP000198841">
    <property type="component" value="Unassembled WGS sequence"/>
</dbReference>
<dbReference type="SUPFAM" id="SSF103473">
    <property type="entry name" value="MFS general substrate transporter"/>
    <property type="match status" value="1"/>
</dbReference>
<gene>
    <name evidence="8" type="ORF">SAMN05518863_106214</name>
</gene>
<evidence type="ECO:0000313" key="8">
    <source>
        <dbReference type="EMBL" id="SFK35094.1"/>
    </source>
</evidence>
<name>A0A1I3YTA8_9GAMM</name>
<feature type="transmembrane region" description="Helical" evidence="6">
    <location>
        <begin position="162"/>
        <end position="180"/>
    </location>
</feature>
<evidence type="ECO:0000256" key="4">
    <source>
        <dbReference type="ARBA" id="ARBA00022989"/>
    </source>
</evidence>
<feature type="transmembrane region" description="Helical" evidence="6">
    <location>
        <begin position="68"/>
        <end position="90"/>
    </location>
</feature>
<evidence type="ECO:0000256" key="5">
    <source>
        <dbReference type="ARBA" id="ARBA00023136"/>
    </source>
</evidence>
<feature type="transmembrane region" description="Helical" evidence="6">
    <location>
        <begin position="201"/>
        <end position="223"/>
    </location>
</feature>
<keyword evidence="2" id="KW-1003">Cell membrane</keyword>
<dbReference type="InterPro" id="IPR020846">
    <property type="entry name" value="MFS_dom"/>
</dbReference>
<protein>
    <submittedName>
        <fullName evidence="8">Cyanate permease</fullName>
    </submittedName>
</protein>
<dbReference type="PROSITE" id="PS51257">
    <property type="entry name" value="PROKAR_LIPOPROTEIN"/>
    <property type="match status" value="1"/>
</dbReference>
<dbReference type="CDD" id="cd17473">
    <property type="entry name" value="MFS_arabinose_efflux_permease_like"/>
    <property type="match status" value="1"/>
</dbReference>
<sequence length="377" mass="39928">MSSLKPTGAFTLLAVSCLTIMVGCVIVPGLSEIAAQLGVAHLASWLVTLPSLGVVLAGLLAGRAIDRWGAYPLLLIGLFCYGLFGVLGAWLPGALPQILDRLLLGCATAIVMAAGTSLIARFYSGDARLKMMARQGMSIELGGVLFLFIGGILASISWRWPFGLYLFAWLMLLMVLITVPRAPQLAASESVDEKVGNSDRALRPVLLAALCSMMCFFTAVIMLPQRFAVMGINAAHIGYFLSFVSLVAVLAAAIMPDVSQRFGSYPTLVMAFICYLLAHLEFVAAPNMVLFIPGGILLGMGFGLSIPLVNHLTVEISQPQERGRQLARLSMAIFSGQFLAAFMAYLPGGFVSAFAAAALLAAVNVFAMGKVGRSVTV</sequence>
<feature type="domain" description="Major facilitator superfamily (MFS) profile" evidence="7">
    <location>
        <begin position="1"/>
        <end position="373"/>
    </location>
</feature>
<feature type="transmembrane region" description="Helical" evidence="6">
    <location>
        <begin position="12"/>
        <end position="30"/>
    </location>
</feature>
<evidence type="ECO:0000313" key="9">
    <source>
        <dbReference type="Proteomes" id="UP000198841"/>
    </source>
</evidence>
<feature type="transmembrane region" description="Helical" evidence="6">
    <location>
        <begin position="291"/>
        <end position="314"/>
    </location>
</feature>
<dbReference type="InterPro" id="IPR011701">
    <property type="entry name" value="MFS"/>
</dbReference>
<evidence type="ECO:0000256" key="1">
    <source>
        <dbReference type="ARBA" id="ARBA00004651"/>
    </source>
</evidence>
<dbReference type="PROSITE" id="PS00217">
    <property type="entry name" value="SUGAR_TRANSPORT_2"/>
    <property type="match status" value="1"/>
</dbReference>
<dbReference type="Gene3D" id="1.20.1250.20">
    <property type="entry name" value="MFS general substrate transporter like domains"/>
    <property type="match status" value="1"/>
</dbReference>
<feature type="transmembrane region" description="Helical" evidence="6">
    <location>
        <begin position="136"/>
        <end position="156"/>
    </location>
</feature>
<accession>A0A1I3YTA8</accession>
<keyword evidence="4 6" id="KW-1133">Transmembrane helix</keyword>
<dbReference type="EMBL" id="FOSD01000006">
    <property type="protein sequence ID" value="SFK35094.1"/>
    <property type="molecule type" value="Genomic_DNA"/>
</dbReference>
<dbReference type="Pfam" id="PF07690">
    <property type="entry name" value="MFS_1"/>
    <property type="match status" value="1"/>
</dbReference>
<dbReference type="InterPro" id="IPR005829">
    <property type="entry name" value="Sugar_transporter_CS"/>
</dbReference>
<feature type="transmembrane region" description="Helical" evidence="6">
    <location>
        <begin position="267"/>
        <end position="285"/>
    </location>
</feature>
<keyword evidence="9" id="KW-1185">Reference proteome</keyword>
<dbReference type="InterPro" id="IPR036259">
    <property type="entry name" value="MFS_trans_sf"/>
</dbReference>
<evidence type="ECO:0000256" key="3">
    <source>
        <dbReference type="ARBA" id="ARBA00022692"/>
    </source>
</evidence>